<evidence type="ECO:0000256" key="3">
    <source>
        <dbReference type="SAM" id="SignalP"/>
    </source>
</evidence>
<dbReference type="Proteomes" id="UP000504608">
    <property type="component" value="Unplaced"/>
</dbReference>
<dbReference type="PANTHER" id="PTHR31614:SF2">
    <property type="entry name" value="F28N24.16 PROTEIN"/>
    <property type="match status" value="1"/>
</dbReference>
<dbReference type="GeneID" id="111496953"/>
<dbReference type="RefSeq" id="XP_023003305.1">
    <property type="nucleotide sequence ID" value="XM_023147537.1"/>
</dbReference>
<dbReference type="KEGG" id="cmax:111496953"/>
<feature type="chain" id="PRO_5026975888" evidence="3">
    <location>
        <begin position="28"/>
        <end position="170"/>
    </location>
</feature>
<gene>
    <name evidence="5" type="primary">LOC111496953</name>
</gene>
<accession>A0A6J1KRE7</accession>
<evidence type="ECO:0000256" key="1">
    <source>
        <dbReference type="ARBA" id="ARBA00010049"/>
    </source>
</evidence>
<name>A0A6J1KRE7_CUCMA</name>
<protein>
    <submittedName>
        <fullName evidence="5">Olee1-like protein</fullName>
    </submittedName>
</protein>
<proteinExistence type="inferred from homology"/>
<evidence type="ECO:0000313" key="4">
    <source>
        <dbReference type="Proteomes" id="UP000504608"/>
    </source>
</evidence>
<dbReference type="InterPro" id="IPR006041">
    <property type="entry name" value="Pollen_Ole_e1_allergen"/>
</dbReference>
<feature type="signal peptide" evidence="3">
    <location>
        <begin position="1"/>
        <end position="27"/>
    </location>
</feature>
<keyword evidence="3" id="KW-0732">Signal</keyword>
<dbReference type="OrthoDB" id="1888725at2759"/>
<dbReference type="Pfam" id="PF01190">
    <property type="entry name" value="Pollen_Ole_e_1"/>
    <property type="match status" value="1"/>
</dbReference>
<evidence type="ECO:0000313" key="5">
    <source>
        <dbReference type="RefSeq" id="XP_023003305.1"/>
    </source>
</evidence>
<dbReference type="AlphaFoldDB" id="A0A6J1KRE7"/>
<reference evidence="5" key="1">
    <citation type="submission" date="2025-08" db="UniProtKB">
        <authorList>
            <consortium name="RefSeq"/>
        </authorList>
    </citation>
    <scope>IDENTIFICATION</scope>
    <source>
        <tissue evidence="5">Young leaves</tissue>
    </source>
</reference>
<comment type="similarity">
    <text evidence="1">Belongs to the Ole e I family.</text>
</comment>
<organism evidence="4 5">
    <name type="scientific">Cucurbita maxima</name>
    <name type="common">Pumpkin</name>
    <name type="synonym">Winter squash</name>
    <dbReference type="NCBI Taxonomy" id="3661"/>
    <lineage>
        <taxon>Eukaryota</taxon>
        <taxon>Viridiplantae</taxon>
        <taxon>Streptophyta</taxon>
        <taxon>Embryophyta</taxon>
        <taxon>Tracheophyta</taxon>
        <taxon>Spermatophyta</taxon>
        <taxon>Magnoliopsida</taxon>
        <taxon>eudicotyledons</taxon>
        <taxon>Gunneridae</taxon>
        <taxon>Pentapetalae</taxon>
        <taxon>rosids</taxon>
        <taxon>fabids</taxon>
        <taxon>Cucurbitales</taxon>
        <taxon>Cucurbitaceae</taxon>
        <taxon>Cucurbiteae</taxon>
        <taxon>Cucurbita</taxon>
    </lineage>
</organism>
<evidence type="ECO:0000256" key="2">
    <source>
        <dbReference type="ARBA" id="ARBA00023157"/>
    </source>
</evidence>
<dbReference type="PANTHER" id="PTHR31614">
    <property type="entry name" value="PROTEIN DOWNSTREAM OF FLC-RELATED"/>
    <property type="match status" value="1"/>
</dbReference>
<keyword evidence="4" id="KW-1185">Reference proteome</keyword>
<keyword evidence="2" id="KW-1015">Disulfide bond</keyword>
<sequence>MKMPKSSAAIILLSALCFLSFIDVTLSDKDRFFVDGRVYCDTCRIQIVTRISTFLEGAKVRLECREEEGGNVTLSREAETDNNGKYRIEVEGDREEEICEVSLVKSSEEECSEIPSDGFAHRARVSITANNGITSPVRQANPLGFMRKESDPGCKEVVRQLGYDEAGLLV</sequence>